<organism evidence="1 2">
    <name type="scientific">Balaenoptera physalus</name>
    <name type="common">Fin whale</name>
    <name type="synonym">Balaena physalus</name>
    <dbReference type="NCBI Taxonomy" id="9770"/>
    <lineage>
        <taxon>Eukaryota</taxon>
        <taxon>Metazoa</taxon>
        <taxon>Chordata</taxon>
        <taxon>Craniata</taxon>
        <taxon>Vertebrata</taxon>
        <taxon>Euteleostomi</taxon>
        <taxon>Mammalia</taxon>
        <taxon>Eutheria</taxon>
        <taxon>Laurasiatheria</taxon>
        <taxon>Artiodactyla</taxon>
        <taxon>Whippomorpha</taxon>
        <taxon>Cetacea</taxon>
        <taxon>Mysticeti</taxon>
        <taxon>Balaenopteridae</taxon>
        <taxon>Balaenoptera</taxon>
    </lineage>
</organism>
<gene>
    <name evidence="1" type="ORF">E2I00_012253</name>
</gene>
<evidence type="ECO:0000313" key="1">
    <source>
        <dbReference type="EMBL" id="KAB0336451.1"/>
    </source>
</evidence>
<dbReference type="Gene3D" id="3.40.50.1100">
    <property type="match status" value="1"/>
</dbReference>
<dbReference type="OrthoDB" id="5203861at2759"/>
<protein>
    <recommendedName>
        <fullName evidence="3">Tryptophan synthase beta chain-like PALP domain-containing protein</fullName>
    </recommendedName>
</protein>
<dbReference type="SUPFAM" id="SSF53686">
    <property type="entry name" value="Tryptophan synthase beta subunit-like PLP-dependent enzymes"/>
    <property type="match status" value="1"/>
</dbReference>
<proteinExistence type="predicted"/>
<dbReference type="PANTHER" id="PTHR42690:SF1">
    <property type="entry name" value="THREONINE SYNTHASE-LIKE 2"/>
    <property type="match status" value="1"/>
</dbReference>
<dbReference type="Proteomes" id="UP000437017">
    <property type="component" value="Unassembled WGS sequence"/>
</dbReference>
<dbReference type="AlphaFoldDB" id="A0A643ATB9"/>
<keyword evidence="2" id="KW-1185">Reference proteome</keyword>
<reference evidence="1 2" key="1">
    <citation type="journal article" date="2019" name="PLoS ONE">
        <title>Genomic analyses reveal an absence of contemporary introgressive admixture between fin whales and blue whales, despite known hybrids.</title>
        <authorList>
            <person name="Westbury M.V."/>
            <person name="Petersen B."/>
            <person name="Lorenzen E.D."/>
        </authorList>
    </citation>
    <scope>NUCLEOTIDE SEQUENCE [LARGE SCALE GENOMIC DNA]</scope>
    <source>
        <strain evidence="1">FinWhale-01</strain>
    </source>
</reference>
<dbReference type="EMBL" id="SGJD01061053">
    <property type="protein sequence ID" value="KAB0336451.1"/>
    <property type="molecule type" value="Genomic_DNA"/>
</dbReference>
<dbReference type="GO" id="GO:0046360">
    <property type="term" value="P:2-oxobutyrate biosynthetic process"/>
    <property type="evidence" value="ECO:0007669"/>
    <property type="project" value="TreeGrafter"/>
</dbReference>
<dbReference type="FunFam" id="3.40.50.1100:FF:000047">
    <property type="entry name" value="Threonine synthase like 2"/>
    <property type="match status" value="1"/>
</dbReference>
<dbReference type="PANTHER" id="PTHR42690">
    <property type="entry name" value="THREONINE SYNTHASE FAMILY MEMBER"/>
    <property type="match status" value="1"/>
</dbReference>
<dbReference type="GO" id="GO:0030170">
    <property type="term" value="F:pyridoxal phosphate binding"/>
    <property type="evidence" value="ECO:0007669"/>
    <property type="project" value="TreeGrafter"/>
</dbReference>
<dbReference type="InterPro" id="IPR036052">
    <property type="entry name" value="TrpB-like_PALP_sf"/>
</dbReference>
<accession>A0A643ATB9</accession>
<sequence length="180" mass="20054">MSLNSINWSRILVQMAHHFFAYFRCAPALDLHPLPAVEVVVPSGAAGNLAAGFIAQKMGLPIHLVVAVNYNDIIHRTVQRGDFSLSEAVKPTLASAMDIQVPYNMERIFWLLSGSDSQVTRALMEQFERTGSVSLPKELHSKVSYHPHTMEKGKGAATRPDLGFENLFKERGCLFLEYLL</sequence>
<evidence type="ECO:0000313" key="2">
    <source>
        <dbReference type="Proteomes" id="UP000437017"/>
    </source>
</evidence>
<dbReference type="GO" id="GO:0009071">
    <property type="term" value="P:serine family amino acid catabolic process"/>
    <property type="evidence" value="ECO:0007669"/>
    <property type="project" value="TreeGrafter"/>
</dbReference>
<comment type="caution">
    <text evidence="1">The sequence shown here is derived from an EMBL/GenBank/DDBJ whole genome shotgun (WGS) entry which is preliminary data.</text>
</comment>
<name>A0A643ATB9_BALPH</name>
<evidence type="ECO:0008006" key="3">
    <source>
        <dbReference type="Google" id="ProtNLM"/>
    </source>
</evidence>
<dbReference type="InterPro" id="IPR051166">
    <property type="entry name" value="Threonine_Synthase"/>
</dbReference>